<accession>A0ABU7U285</accession>
<organism evidence="1 2">
    <name type="scientific">Sorlinia euscelidii</name>
    <dbReference type="NCBI Taxonomy" id="3081148"/>
    <lineage>
        <taxon>Bacteria</taxon>
        <taxon>Pseudomonadati</taxon>
        <taxon>Pseudomonadota</taxon>
        <taxon>Alphaproteobacteria</taxon>
        <taxon>Acetobacterales</taxon>
        <taxon>Acetobacteraceae</taxon>
        <taxon>Sorlinia</taxon>
    </lineage>
</organism>
<keyword evidence="2" id="KW-1185">Reference proteome</keyword>
<evidence type="ECO:0000313" key="1">
    <source>
        <dbReference type="EMBL" id="MEE8658181.1"/>
    </source>
</evidence>
<comment type="caution">
    <text evidence="1">The sequence shown here is derived from an EMBL/GenBank/DDBJ whole genome shotgun (WGS) entry which is preliminary data.</text>
</comment>
<gene>
    <name evidence="1" type="ORF">DOFOFD_04065</name>
</gene>
<dbReference type="EMBL" id="JAWJZY010000002">
    <property type="protein sequence ID" value="MEE8658181.1"/>
    <property type="molecule type" value="Genomic_DNA"/>
</dbReference>
<proteinExistence type="predicted"/>
<evidence type="ECO:0000313" key="2">
    <source>
        <dbReference type="Proteomes" id="UP001312908"/>
    </source>
</evidence>
<reference evidence="1 2" key="1">
    <citation type="submission" date="2023-10" db="EMBL/GenBank/DDBJ databases">
        <title>Sorlinia euscelidii gen. nov., sp. nov., an acetic acid bacteria isolated from the gut of Euscelidius variegatus emitter.</title>
        <authorList>
            <person name="Michoud G."/>
            <person name="Marasco R."/>
            <person name="Seferji K."/>
            <person name="Gonella E."/>
            <person name="Garuglieri E."/>
            <person name="Alma A."/>
            <person name="Mapelli F."/>
            <person name="Borin S."/>
            <person name="Daffonchio D."/>
            <person name="Crotti E."/>
        </authorList>
    </citation>
    <scope>NUCLEOTIDE SEQUENCE [LARGE SCALE GENOMIC DNA]</scope>
    <source>
        <strain evidence="1 2">EV16P</strain>
    </source>
</reference>
<dbReference type="Proteomes" id="UP001312908">
    <property type="component" value="Unassembled WGS sequence"/>
</dbReference>
<name>A0ABU7U285_9PROT</name>
<sequence>MKAMHLYPHNFHGLVVTAIADAVSAAHTIDGDLRIAGGSALAAGLQNTDIRHDKTKRACEEHVSHRISA</sequence>
<protein>
    <submittedName>
        <fullName evidence="1">Uncharacterized protein</fullName>
    </submittedName>
</protein>